<reference evidence="1" key="1">
    <citation type="journal article" date="2023" name="Nat. Commun.">
        <title>Diploid and tetraploid genomes of Acorus and the evolution of monocots.</title>
        <authorList>
            <person name="Ma L."/>
            <person name="Liu K.W."/>
            <person name="Li Z."/>
            <person name="Hsiao Y.Y."/>
            <person name="Qi Y."/>
            <person name="Fu T."/>
            <person name="Tang G.D."/>
            <person name="Zhang D."/>
            <person name="Sun W.H."/>
            <person name="Liu D.K."/>
            <person name="Li Y."/>
            <person name="Chen G.Z."/>
            <person name="Liu X.D."/>
            <person name="Liao X.Y."/>
            <person name="Jiang Y.T."/>
            <person name="Yu X."/>
            <person name="Hao Y."/>
            <person name="Huang J."/>
            <person name="Zhao X.W."/>
            <person name="Ke S."/>
            <person name="Chen Y.Y."/>
            <person name="Wu W.L."/>
            <person name="Hsu J.L."/>
            <person name="Lin Y.F."/>
            <person name="Huang M.D."/>
            <person name="Li C.Y."/>
            <person name="Huang L."/>
            <person name="Wang Z.W."/>
            <person name="Zhao X."/>
            <person name="Zhong W.Y."/>
            <person name="Peng D.H."/>
            <person name="Ahmad S."/>
            <person name="Lan S."/>
            <person name="Zhang J.S."/>
            <person name="Tsai W.C."/>
            <person name="Van de Peer Y."/>
            <person name="Liu Z.J."/>
        </authorList>
    </citation>
    <scope>NUCLEOTIDE SEQUENCE</scope>
    <source>
        <strain evidence="1">CP</strain>
    </source>
</reference>
<gene>
    <name evidence="1" type="ORF">QJS10_CPA03g00974</name>
</gene>
<reference evidence="1" key="2">
    <citation type="submission" date="2023-06" db="EMBL/GenBank/DDBJ databases">
        <authorList>
            <person name="Ma L."/>
            <person name="Liu K.-W."/>
            <person name="Li Z."/>
            <person name="Hsiao Y.-Y."/>
            <person name="Qi Y."/>
            <person name="Fu T."/>
            <person name="Tang G."/>
            <person name="Zhang D."/>
            <person name="Sun W.-H."/>
            <person name="Liu D.-K."/>
            <person name="Li Y."/>
            <person name="Chen G.-Z."/>
            <person name="Liu X.-D."/>
            <person name="Liao X.-Y."/>
            <person name="Jiang Y.-T."/>
            <person name="Yu X."/>
            <person name="Hao Y."/>
            <person name="Huang J."/>
            <person name="Zhao X.-W."/>
            <person name="Ke S."/>
            <person name="Chen Y.-Y."/>
            <person name="Wu W.-L."/>
            <person name="Hsu J.-L."/>
            <person name="Lin Y.-F."/>
            <person name="Huang M.-D."/>
            <person name="Li C.-Y."/>
            <person name="Huang L."/>
            <person name="Wang Z.-W."/>
            <person name="Zhao X."/>
            <person name="Zhong W.-Y."/>
            <person name="Peng D.-H."/>
            <person name="Ahmad S."/>
            <person name="Lan S."/>
            <person name="Zhang J.-S."/>
            <person name="Tsai W.-C."/>
            <person name="Van De Peer Y."/>
            <person name="Liu Z.-J."/>
        </authorList>
    </citation>
    <scope>NUCLEOTIDE SEQUENCE</scope>
    <source>
        <strain evidence="1">CP</strain>
        <tissue evidence="1">Leaves</tissue>
    </source>
</reference>
<evidence type="ECO:0000313" key="2">
    <source>
        <dbReference type="Proteomes" id="UP001180020"/>
    </source>
</evidence>
<organism evidence="1 2">
    <name type="scientific">Acorus calamus</name>
    <name type="common">Sweet flag</name>
    <dbReference type="NCBI Taxonomy" id="4465"/>
    <lineage>
        <taxon>Eukaryota</taxon>
        <taxon>Viridiplantae</taxon>
        <taxon>Streptophyta</taxon>
        <taxon>Embryophyta</taxon>
        <taxon>Tracheophyta</taxon>
        <taxon>Spermatophyta</taxon>
        <taxon>Magnoliopsida</taxon>
        <taxon>Liliopsida</taxon>
        <taxon>Acoraceae</taxon>
        <taxon>Acorus</taxon>
    </lineage>
</organism>
<accession>A0AAV9F678</accession>
<dbReference type="EMBL" id="JAUJYO010000003">
    <property type="protein sequence ID" value="KAK1321281.1"/>
    <property type="molecule type" value="Genomic_DNA"/>
</dbReference>
<sequence>MPRFLVCYKGFSCSLECTYKMVNLKGIVNFWNDYTKDWVGHNRDDGTMARPPPGDDVLPFPTVEVQSFWSK</sequence>
<comment type="caution">
    <text evidence="1">The sequence shown here is derived from an EMBL/GenBank/DDBJ whole genome shotgun (WGS) entry which is preliminary data.</text>
</comment>
<name>A0AAV9F678_ACOCL</name>
<evidence type="ECO:0000313" key="1">
    <source>
        <dbReference type="EMBL" id="KAK1321281.1"/>
    </source>
</evidence>
<dbReference type="Proteomes" id="UP001180020">
    <property type="component" value="Unassembled WGS sequence"/>
</dbReference>
<dbReference type="AlphaFoldDB" id="A0AAV9F678"/>
<protein>
    <submittedName>
        <fullName evidence="1">Uncharacterized protein</fullName>
    </submittedName>
</protein>
<keyword evidence="2" id="KW-1185">Reference proteome</keyword>
<proteinExistence type="predicted"/>